<proteinExistence type="predicted"/>
<name>Q75D09_EREGS</name>
<dbReference type="Proteomes" id="UP000000591">
    <property type="component" value="Chromosome II"/>
</dbReference>
<gene>
    <name evidence="1" type="ORF">AGOS_ABR213W</name>
</gene>
<evidence type="ECO:0000313" key="2">
    <source>
        <dbReference type="Proteomes" id="UP000000591"/>
    </source>
</evidence>
<accession>Q75D09</accession>
<dbReference type="GO" id="GO:0031011">
    <property type="term" value="C:Ino80 complex"/>
    <property type="evidence" value="ECO:0007669"/>
    <property type="project" value="InterPro"/>
</dbReference>
<dbReference type="STRING" id="284811.Q75D09"/>
<dbReference type="EMBL" id="AE016815">
    <property type="protein sequence ID" value="AAS50986.1"/>
    <property type="molecule type" value="Genomic_DNA"/>
</dbReference>
<dbReference type="AlphaFoldDB" id="Q75D09"/>
<evidence type="ECO:0000313" key="1">
    <source>
        <dbReference type="EMBL" id="AAS50986.1"/>
    </source>
</evidence>
<dbReference type="FunCoup" id="Q75D09">
    <property type="interactions" value="118"/>
</dbReference>
<reference evidence="2" key="2">
    <citation type="journal article" date="2013" name="G3 (Bethesda)">
        <title>Genomes of Ashbya fungi isolated from insects reveal four mating-type loci, numerous translocations, lack of transposons, and distinct gene duplications.</title>
        <authorList>
            <person name="Dietrich F.S."/>
            <person name="Voegeli S."/>
            <person name="Kuo S."/>
            <person name="Philippsen P."/>
        </authorList>
    </citation>
    <scope>GENOME REANNOTATION</scope>
    <source>
        <strain evidence="2">ATCC 10895 / CBS 109.51 / FGSC 9923 / NRRL Y-1056</strain>
    </source>
</reference>
<dbReference type="InParanoid" id="Q75D09"/>
<sequence length="112" mass="12971">MTLDQEYTKLVSRRDELQKQEVTLRREFTTLVRKIASITAVLETIESPQVIERNLPSDEVLQKAPGLQPLIEMLVTLDETPLAEIEIPEKLMHSYELFRNTPLLYKDNPGHL</sequence>
<dbReference type="GeneID" id="4619272"/>
<dbReference type="OMA" id="HSYELFR"/>
<protein>
    <submittedName>
        <fullName evidence="1">ABR213Wp</fullName>
    </submittedName>
</protein>
<reference evidence="1 2" key="1">
    <citation type="journal article" date="2004" name="Science">
        <title>The Ashbya gossypii genome as a tool for mapping the ancient Saccharomyces cerevisiae genome.</title>
        <authorList>
            <person name="Dietrich F.S."/>
            <person name="Voegeli S."/>
            <person name="Brachat S."/>
            <person name="Lerch A."/>
            <person name="Gates K."/>
            <person name="Steiner S."/>
            <person name="Mohr C."/>
            <person name="Pohlmann R."/>
            <person name="Luedi P."/>
            <person name="Choi S."/>
            <person name="Wing R.A."/>
            <person name="Flavier A."/>
            <person name="Gaffney T.D."/>
            <person name="Philippsen P."/>
        </authorList>
    </citation>
    <scope>NUCLEOTIDE SEQUENCE [LARGE SCALE GENOMIC DNA]</scope>
    <source>
        <strain evidence="2">ATCC 10895 / CBS 109.51 / FGSC 9923 / NRRL Y-1056</strain>
    </source>
</reference>
<dbReference type="HOGENOM" id="CLU_163517_0_0_1"/>
<organism evidence="1 2">
    <name type="scientific">Eremothecium gossypii (strain ATCC 10895 / CBS 109.51 / FGSC 9923 / NRRL Y-1056)</name>
    <name type="common">Yeast</name>
    <name type="synonym">Ashbya gossypii</name>
    <dbReference type="NCBI Taxonomy" id="284811"/>
    <lineage>
        <taxon>Eukaryota</taxon>
        <taxon>Fungi</taxon>
        <taxon>Dikarya</taxon>
        <taxon>Ascomycota</taxon>
        <taxon>Saccharomycotina</taxon>
        <taxon>Saccharomycetes</taxon>
        <taxon>Saccharomycetales</taxon>
        <taxon>Saccharomycetaceae</taxon>
        <taxon>Eremothecium</taxon>
    </lineage>
</organism>
<keyword evidence="2" id="KW-1185">Reference proteome</keyword>
<dbReference type="InterPro" id="IPR020366">
    <property type="entry name" value="Ies5"/>
</dbReference>
<dbReference type="OrthoDB" id="4033270at2759"/>
<dbReference type="KEGG" id="ago:AGOS_ABR213W"/>
<dbReference type="RefSeq" id="NP_983162.1">
    <property type="nucleotide sequence ID" value="NM_208515.1"/>
</dbReference>
<dbReference type="Pfam" id="PF17335">
    <property type="entry name" value="IES5"/>
    <property type="match status" value="1"/>
</dbReference>